<sequence>MIKIEICCASAADALAAKKGEADRIELNSAIELGGLTPSLAQIEMTKKLVELPVLVMIRPRSYGFCYSKLEFKMMQRDASLALAAGADGIVFGILTPDGQIDLSRNKIMADIAGEKEAVFHRAFDVVANPWQAIDQLASLNIDRILTSAQQPKVNNNLSLAKKIVDYAAGKLEIVLAGGIRSHNAAEIIQSTGCSQIHLTAFSSNYDASLQHKPEGLNFNSKKLLAESEYGAIDPEKVKVISELIK</sequence>
<dbReference type="HAMAP" id="MF_00795">
    <property type="entry name" value="CutC"/>
    <property type="match status" value="1"/>
</dbReference>
<dbReference type="SUPFAM" id="SSF110395">
    <property type="entry name" value="CutC-like"/>
    <property type="match status" value="1"/>
</dbReference>
<gene>
    <name evidence="2" type="primary">cutC</name>
    <name evidence="3" type="ORF">SAMN02983006_02149</name>
</gene>
<evidence type="ECO:0000256" key="1">
    <source>
        <dbReference type="ARBA" id="ARBA00007768"/>
    </source>
</evidence>
<accession>A0A1I4KWM3</accession>
<dbReference type="Gene3D" id="3.20.20.380">
    <property type="entry name" value="Copper homeostasis (CutC) domain"/>
    <property type="match status" value="1"/>
</dbReference>
<dbReference type="InterPro" id="IPR036822">
    <property type="entry name" value="CutC-like_dom_sf"/>
</dbReference>
<evidence type="ECO:0000313" key="3">
    <source>
        <dbReference type="EMBL" id="SFL83182.1"/>
    </source>
</evidence>
<evidence type="ECO:0000313" key="4">
    <source>
        <dbReference type="Proteomes" id="UP000199006"/>
    </source>
</evidence>
<dbReference type="Proteomes" id="UP000199006">
    <property type="component" value="Unassembled WGS sequence"/>
</dbReference>
<comment type="similarity">
    <text evidence="1 2">Belongs to the CutC family.</text>
</comment>
<dbReference type="EMBL" id="FOTI01000034">
    <property type="protein sequence ID" value="SFL83182.1"/>
    <property type="molecule type" value="Genomic_DNA"/>
</dbReference>
<keyword evidence="4" id="KW-1185">Reference proteome</keyword>
<dbReference type="InterPro" id="IPR005627">
    <property type="entry name" value="CutC-like"/>
</dbReference>
<dbReference type="Pfam" id="PF03932">
    <property type="entry name" value="CutC"/>
    <property type="match status" value="1"/>
</dbReference>
<comment type="caution">
    <text evidence="2">Once thought to be involved in copper homeostasis, experiments in E.coli have shown this is not the case.</text>
</comment>
<proteinExistence type="inferred from homology"/>
<dbReference type="STRING" id="29563.SAMN02983006_02149"/>
<reference evidence="3 4" key="1">
    <citation type="submission" date="2016-10" db="EMBL/GenBank/DDBJ databases">
        <authorList>
            <person name="de Groot N.N."/>
        </authorList>
    </citation>
    <scope>NUCLEOTIDE SEQUENCE [LARGE SCALE GENOMIC DNA]</scope>
    <source>
        <strain evidence="3 4">ATCC 51327</strain>
    </source>
</reference>
<dbReference type="GO" id="GO:0005507">
    <property type="term" value="F:copper ion binding"/>
    <property type="evidence" value="ECO:0007669"/>
    <property type="project" value="TreeGrafter"/>
</dbReference>
<keyword evidence="2" id="KW-0963">Cytoplasm</keyword>
<protein>
    <recommendedName>
        <fullName evidence="2">PF03932 family protein CutC</fullName>
    </recommendedName>
</protein>
<dbReference type="PANTHER" id="PTHR12598">
    <property type="entry name" value="COPPER HOMEOSTASIS PROTEIN CUTC"/>
    <property type="match status" value="1"/>
</dbReference>
<dbReference type="PANTHER" id="PTHR12598:SF0">
    <property type="entry name" value="COPPER HOMEOSTASIS PROTEIN CUTC HOMOLOG"/>
    <property type="match status" value="1"/>
</dbReference>
<evidence type="ECO:0000256" key="2">
    <source>
        <dbReference type="HAMAP-Rule" id="MF_00795"/>
    </source>
</evidence>
<name>A0A1I4KWM3_9FIRM</name>
<dbReference type="AlphaFoldDB" id="A0A1I4KWM3"/>
<organism evidence="3 4">
    <name type="scientific">Halanaerobium salsuginis</name>
    <dbReference type="NCBI Taxonomy" id="29563"/>
    <lineage>
        <taxon>Bacteria</taxon>
        <taxon>Bacillati</taxon>
        <taxon>Bacillota</taxon>
        <taxon>Clostridia</taxon>
        <taxon>Halanaerobiales</taxon>
        <taxon>Halanaerobiaceae</taxon>
        <taxon>Halanaerobium</taxon>
    </lineage>
</organism>
<comment type="subcellular location">
    <subcellularLocation>
        <location evidence="2">Cytoplasm</location>
    </subcellularLocation>
</comment>
<dbReference type="OrthoDB" id="9815677at2"/>
<dbReference type="RefSeq" id="WP_089862192.1">
    <property type="nucleotide sequence ID" value="NZ_FOTI01000034.1"/>
</dbReference>
<dbReference type="GO" id="GO:0005737">
    <property type="term" value="C:cytoplasm"/>
    <property type="evidence" value="ECO:0007669"/>
    <property type="project" value="UniProtKB-SubCell"/>
</dbReference>